<dbReference type="Proteomes" id="UP000225706">
    <property type="component" value="Unassembled WGS sequence"/>
</dbReference>
<organism evidence="1 2">
    <name type="scientific">Stylophora pistillata</name>
    <name type="common">Smooth cauliflower coral</name>
    <dbReference type="NCBI Taxonomy" id="50429"/>
    <lineage>
        <taxon>Eukaryota</taxon>
        <taxon>Metazoa</taxon>
        <taxon>Cnidaria</taxon>
        <taxon>Anthozoa</taxon>
        <taxon>Hexacorallia</taxon>
        <taxon>Scleractinia</taxon>
        <taxon>Astrocoeniina</taxon>
        <taxon>Pocilloporidae</taxon>
        <taxon>Stylophora</taxon>
    </lineage>
</organism>
<keyword evidence="2" id="KW-1185">Reference proteome</keyword>
<gene>
    <name evidence="1" type="primary">pol</name>
    <name evidence="1" type="ORF">AWC38_SpisGene24896</name>
</gene>
<dbReference type="AlphaFoldDB" id="A0A2B4R2L1"/>
<dbReference type="SUPFAM" id="SSF56672">
    <property type="entry name" value="DNA/RNA polymerases"/>
    <property type="match status" value="1"/>
</dbReference>
<dbReference type="PANTHER" id="PTHR37984">
    <property type="entry name" value="PROTEIN CBG26694"/>
    <property type="match status" value="1"/>
</dbReference>
<dbReference type="PANTHER" id="PTHR37984:SF8">
    <property type="entry name" value="CCHC-TYPE DOMAIN-CONTAINING PROTEIN"/>
    <property type="match status" value="1"/>
</dbReference>
<dbReference type="EMBL" id="LSMT01002630">
    <property type="protein sequence ID" value="PFX11396.1"/>
    <property type="molecule type" value="Genomic_DNA"/>
</dbReference>
<dbReference type="Gene3D" id="3.30.70.270">
    <property type="match status" value="2"/>
</dbReference>
<name>A0A2B4R2L1_STYPI</name>
<dbReference type="InterPro" id="IPR043128">
    <property type="entry name" value="Rev_trsase/Diguanyl_cyclase"/>
</dbReference>
<dbReference type="InterPro" id="IPR050951">
    <property type="entry name" value="Retrovirus_Pol_polyprotein"/>
</dbReference>
<sequence>MVWSEEEATKYAEVLTDCDNKDRSWLYQLENCALKKQANEELFGEIKLELEDASLEDDEEKFTVDRLRAKFKWFEKEWGRIDNKIEPKWFKILSPHFCDAVDQMTRVSSKASDLSDEEDAILNESDASLSVKESWSSRSYCQQKVQVVKRRLRQPAGTPQQLAPINTGPINPPIPPQERTSITQVTPLLGLKSCQGMGLVKIMVPGVHAPINNVVATPEKAVSESITTDSVLKPFADVFQAIEGLQGVEVIADDFLVCGFGDTVANVVLDHDQNLTAFLEKCRKLNLTLNPKKVKLRLSEVPFMGHLLTADGIVTDPNKVRAIKDMPTPTDVTSLKRFLGMVNYLLKFLPHLFSVSEPLRRLEAKDAEWCWLPVRDFFSPYFTALPQ</sequence>
<dbReference type="STRING" id="50429.A0A2B4R2L1"/>
<proteinExistence type="predicted"/>
<evidence type="ECO:0000313" key="2">
    <source>
        <dbReference type="Proteomes" id="UP000225706"/>
    </source>
</evidence>
<accession>A0A2B4R2L1</accession>
<dbReference type="InterPro" id="IPR043502">
    <property type="entry name" value="DNA/RNA_pol_sf"/>
</dbReference>
<protein>
    <submittedName>
        <fullName evidence="1">Retrovirus-related Pol polyprotein from transposon opus</fullName>
    </submittedName>
</protein>
<comment type="caution">
    <text evidence="1">The sequence shown here is derived from an EMBL/GenBank/DDBJ whole genome shotgun (WGS) entry which is preliminary data.</text>
</comment>
<reference evidence="2" key="1">
    <citation type="journal article" date="2017" name="bioRxiv">
        <title>Comparative analysis of the genomes of Stylophora pistillata and Acropora digitifera provides evidence for extensive differences between species of corals.</title>
        <authorList>
            <person name="Voolstra C.R."/>
            <person name="Li Y."/>
            <person name="Liew Y.J."/>
            <person name="Baumgarten S."/>
            <person name="Zoccola D."/>
            <person name="Flot J.-F."/>
            <person name="Tambutte S."/>
            <person name="Allemand D."/>
            <person name="Aranda M."/>
        </authorList>
    </citation>
    <scope>NUCLEOTIDE SEQUENCE [LARGE SCALE GENOMIC DNA]</scope>
</reference>
<evidence type="ECO:0000313" key="1">
    <source>
        <dbReference type="EMBL" id="PFX11396.1"/>
    </source>
</evidence>